<gene>
    <name evidence="3" type="ORF">GSTUAT00005641001</name>
</gene>
<keyword evidence="4" id="KW-1185">Reference proteome</keyword>
<evidence type="ECO:0000256" key="1">
    <source>
        <dbReference type="SAM" id="Phobius"/>
    </source>
</evidence>
<accession>A0A292PU02</accession>
<protein>
    <recommendedName>
        <fullName evidence="2">F-box domain-containing protein</fullName>
    </recommendedName>
</protein>
<dbReference type="CDD" id="cd09917">
    <property type="entry name" value="F-box_SF"/>
    <property type="match status" value="1"/>
</dbReference>
<dbReference type="InterPro" id="IPR011047">
    <property type="entry name" value="Quinoprotein_ADH-like_sf"/>
</dbReference>
<dbReference type="Proteomes" id="UP001412239">
    <property type="component" value="Unassembled WGS sequence"/>
</dbReference>
<dbReference type="AlphaFoldDB" id="A0A292PU02"/>
<reference evidence="3" key="1">
    <citation type="submission" date="2015-10" db="EMBL/GenBank/DDBJ databases">
        <authorList>
            <person name="Regsiter A."/>
            <person name="william w."/>
        </authorList>
    </citation>
    <scope>NUCLEOTIDE SEQUENCE</scope>
    <source>
        <strain evidence="3">Montdore</strain>
    </source>
</reference>
<keyword evidence="1" id="KW-1133">Transmembrane helix</keyword>
<feature type="domain" description="F-box" evidence="2">
    <location>
        <begin position="9"/>
        <end position="62"/>
    </location>
</feature>
<feature type="transmembrane region" description="Helical" evidence="1">
    <location>
        <begin position="593"/>
        <end position="614"/>
    </location>
</feature>
<evidence type="ECO:0000313" key="4">
    <source>
        <dbReference type="Proteomes" id="UP001412239"/>
    </source>
</evidence>
<evidence type="ECO:0000259" key="2">
    <source>
        <dbReference type="Pfam" id="PF12937"/>
    </source>
</evidence>
<keyword evidence="1" id="KW-0472">Membrane</keyword>
<organism evidence="3 4">
    <name type="scientific">Tuber aestivum</name>
    <name type="common">summer truffle</name>
    <dbReference type="NCBI Taxonomy" id="59557"/>
    <lineage>
        <taxon>Eukaryota</taxon>
        <taxon>Fungi</taxon>
        <taxon>Dikarya</taxon>
        <taxon>Ascomycota</taxon>
        <taxon>Pezizomycotina</taxon>
        <taxon>Pezizomycetes</taxon>
        <taxon>Pezizales</taxon>
        <taxon>Tuberaceae</taxon>
        <taxon>Tuber</taxon>
    </lineage>
</organism>
<dbReference type="InterPro" id="IPR015943">
    <property type="entry name" value="WD40/YVTN_repeat-like_dom_sf"/>
</dbReference>
<dbReference type="Gene3D" id="2.130.10.10">
    <property type="entry name" value="YVTN repeat-like/Quinoprotein amine dehydrogenase"/>
    <property type="match status" value="1"/>
</dbReference>
<dbReference type="InterPro" id="IPR001810">
    <property type="entry name" value="F-box_dom"/>
</dbReference>
<proteinExistence type="predicted"/>
<keyword evidence="1" id="KW-0812">Transmembrane</keyword>
<dbReference type="Pfam" id="PF12937">
    <property type="entry name" value="F-box-like"/>
    <property type="match status" value="1"/>
</dbReference>
<sequence>MDTTRLKLLNLPTEILVNILKFSASSTSPPPHKTLLNVALTCSALHHAVFCTENDLLWREPALALGIPESLRLDHVLYPGSSTLQKRLWRNVVKLDLAWGRPFPAKTPAVPKQQRAARQLPPVDRKGDWFGRRVVEVFVAGEGARRENSYVTKPASVRDDGCAVFQVKPPGGPGAGIIPGLTYSPLGGPKVTCVLDPVMGKPREVVSGNNRSHGWVASPLPLLAGCVTPFPVQAGFVFEEKGGEYRVRTVDASTAALSHSWNLGKRKPDRVVANGEILVAVTYAHPDSDSKTPHIPSNLVCVESFGGQEGRSRWKARTLASSRIIWEFDLRFRWAQEMGGDTNSPHSGFTSFPHLKNFHMTRTHLVCLVTQHPTENLGKLVGTDFYILGLETGGTVKRMKFSTKSSSILSGSLRAAFTTAFSHEFLLTDTYIVSGGAGGGLLVWNYASDRHEPIYVIPDPLASDSTRSDGPAPSLPRQYSALTMSGDGRYVAATTSDQLWLFDMVDKKVHAVYGNGRKIEAGDYYARNPADDFPAGVWCWWKEWRSKRSQSGAMIWEEVDGSGGVAYLTGLDGEKRKLKVGKLLFDIAIGPHWGYLALAMSCGLYSYVMLMMLWEKILKYFESRAGG</sequence>
<dbReference type="EMBL" id="LN891051">
    <property type="protein sequence ID" value="CUS10271.1"/>
    <property type="molecule type" value="Genomic_DNA"/>
</dbReference>
<evidence type="ECO:0000313" key="3">
    <source>
        <dbReference type="EMBL" id="CUS10271.1"/>
    </source>
</evidence>
<dbReference type="SUPFAM" id="SSF50998">
    <property type="entry name" value="Quinoprotein alcohol dehydrogenase-like"/>
    <property type="match status" value="1"/>
</dbReference>
<name>A0A292PU02_9PEZI</name>